<protein>
    <submittedName>
        <fullName evidence="1">Uncharacterized protein</fullName>
    </submittedName>
</protein>
<proteinExistence type="predicted"/>
<sequence length="157" mass="18605">MFIEENKIEEGDLMDVPPLLKLIWQCIYDLKTSAFLALNAHYRGANQLLRPLIENVLVGLYFEEQLKRASASENEIDQVWSDFDKWAEEIYMISEEEWERVTGKLGKKRIRRLSFGFLIEWLKKEDVLTARGKERFEKIQGQLNKYLHPHFKPMASI</sequence>
<dbReference type="AlphaFoldDB" id="A0A7G9ZAT1"/>
<name>A0A7G9ZAT1_9EURY</name>
<accession>A0A7G9ZAT1</accession>
<dbReference type="EMBL" id="MT631686">
    <property type="protein sequence ID" value="QNO57365.1"/>
    <property type="molecule type" value="Genomic_DNA"/>
</dbReference>
<gene>
    <name evidence="1" type="ORF">DPOOOCMC_00023</name>
</gene>
<reference evidence="1" key="1">
    <citation type="submission" date="2020-06" db="EMBL/GenBank/DDBJ databases">
        <title>Unique genomic features of the anaerobic methanotrophic archaea.</title>
        <authorList>
            <person name="Chadwick G.L."/>
            <person name="Skennerton C.T."/>
            <person name="Laso-Perez R."/>
            <person name="Leu A.O."/>
            <person name="Speth D.R."/>
            <person name="Yu H."/>
            <person name="Morgan-Lang C."/>
            <person name="Hatzenpichler R."/>
            <person name="Goudeau D."/>
            <person name="Malmstrom R."/>
            <person name="Brazelton W.J."/>
            <person name="Woyke T."/>
            <person name="Hallam S.J."/>
            <person name="Tyson G.W."/>
            <person name="Wegener G."/>
            <person name="Boetius A."/>
            <person name="Orphan V."/>
        </authorList>
    </citation>
    <scope>NUCLEOTIDE SEQUENCE</scope>
</reference>
<organism evidence="1">
    <name type="scientific">Candidatus Methanophaga sp. ANME-1 ERB7</name>
    <dbReference type="NCBI Taxonomy" id="2759913"/>
    <lineage>
        <taxon>Archaea</taxon>
        <taxon>Methanobacteriati</taxon>
        <taxon>Methanobacteriota</taxon>
        <taxon>Stenosarchaea group</taxon>
        <taxon>Methanomicrobia</taxon>
        <taxon>Candidatus Methanophagales</taxon>
        <taxon>Candidatus Methanophagaceae</taxon>
        <taxon>Candidatus Methanophaga</taxon>
    </lineage>
</organism>
<evidence type="ECO:0000313" key="1">
    <source>
        <dbReference type="EMBL" id="QNO57365.1"/>
    </source>
</evidence>